<evidence type="ECO:0000256" key="7">
    <source>
        <dbReference type="SAM" id="Phobius"/>
    </source>
</evidence>
<feature type="transmembrane region" description="Helical" evidence="7">
    <location>
        <begin position="157"/>
        <end position="181"/>
    </location>
</feature>
<dbReference type="AlphaFoldDB" id="A0A0G1RLK4"/>
<dbReference type="STRING" id="1618358.UX80_C0005G0009"/>
<dbReference type="InterPro" id="IPR003439">
    <property type="entry name" value="ABC_transporter-like_ATP-bd"/>
</dbReference>
<dbReference type="GO" id="GO:0005886">
    <property type="term" value="C:plasma membrane"/>
    <property type="evidence" value="ECO:0007669"/>
    <property type="project" value="UniProtKB-SubCell"/>
</dbReference>
<comment type="subcellular location">
    <subcellularLocation>
        <location evidence="1">Cell membrane</location>
        <topology evidence="1">Multi-pass membrane protein</topology>
    </subcellularLocation>
</comment>
<sequence length="598" mass="68486">MSSSFKRFFSTYKFILKLAYQISPSHLFFITFLQSIWGLTNLPVLYINKLLIDLVISAVGRPDWQTVARTIVLVIILRSLIEYIRFAMNRFIYPMESSLSRLLNAKAEILMAQKLNSLDVSTVESPAFQDKFKKIGREYNQRLWGMVQPISQIPNSVFTIISAAIALFTFNPWIGLAIIIFELPDVWLSAKFSKLEYALGERQATTNRLWGWTNHYLTNPQSFYENKILGTVKILTQKMNELAQQIIGERVKLDIKRSKFRSLAEIPSNLLFILLNSYFFILALAGKITLGSAQMLYQACTTLGNGFGMLLSNVNTIYANYLFASDFSWLLDLKSSERVKGRTPRLPFKKGIEFRHVWFKYPNSKNWILENVDLSIEPRENIALVGENGAGKTTLIKLLVGFYTPQKGQILVNGVDVQKYNIHAYRKILSVLFQDFSDYAFSAQESIGYGDISRLKNKQAIEAAAKLTGVHRFIQSLSLKYRTPLSKSFEKGVEPSKGQWQRIALARTLFKNGEVVVLDEPTSNVDPKAEEEIFEKIIRLARNKILLLISHRFSTVRRADKILLLEGGKITEQGTHDQLMLLDKKYARLFRLQAKSYQ</sequence>
<dbReference type="InterPro" id="IPR003593">
    <property type="entry name" value="AAA+_ATPase"/>
</dbReference>
<dbReference type="SMART" id="SM00382">
    <property type="entry name" value="AAA"/>
    <property type="match status" value="1"/>
</dbReference>
<evidence type="ECO:0000256" key="5">
    <source>
        <dbReference type="ARBA" id="ARBA00022989"/>
    </source>
</evidence>
<gene>
    <name evidence="9" type="ORF">UX80_C0005G0009</name>
</gene>
<keyword evidence="3" id="KW-0547">Nucleotide-binding</keyword>
<dbReference type="SUPFAM" id="SSF52540">
    <property type="entry name" value="P-loop containing nucleoside triphosphate hydrolases"/>
    <property type="match status" value="1"/>
</dbReference>
<dbReference type="Gene3D" id="1.20.1560.10">
    <property type="entry name" value="ABC transporter type 1, transmembrane domain"/>
    <property type="match status" value="1"/>
</dbReference>
<organism evidence="9 10">
    <name type="scientific">Candidatus Amesbacteria bacterium GW2011_GWA2_47_11b</name>
    <dbReference type="NCBI Taxonomy" id="1618358"/>
    <lineage>
        <taxon>Bacteria</taxon>
        <taxon>Candidatus Amesiibacteriota</taxon>
    </lineage>
</organism>
<dbReference type="GO" id="GO:0005524">
    <property type="term" value="F:ATP binding"/>
    <property type="evidence" value="ECO:0007669"/>
    <property type="project" value="UniProtKB-KW"/>
</dbReference>
<evidence type="ECO:0000313" key="10">
    <source>
        <dbReference type="Proteomes" id="UP000034307"/>
    </source>
</evidence>
<dbReference type="Proteomes" id="UP000034307">
    <property type="component" value="Unassembled WGS sequence"/>
</dbReference>
<dbReference type="Gene3D" id="3.40.50.300">
    <property type="entry name" value="P-loop containing nucleotide triphosphate hydrolases"/>
    <property type="match status" value="1"/>
</dbReference>
<dbReference type="SUPFAM" id="SSF90123">
    <property type="entry name" value="ABC transporter transmembrane region"/>
    <property type="match status" value="1"/>
</dbReference>
<evidence type="ECO:0000256" key="4">
    <source>
        <dbReference type="ARBA" id="ARBA00022840"/>
    </source>
</evidence>
<dbReference type="PATRIC" id="fig|1618358.3.peg.328"/>
<keyword evidence="4" id="KW-0067">ATP-binding</keyword>
<feature type="transmembrane region" description="Helical" evidence="7">
    <location>
        <begin position="67"/>
        <end position="86"/>
    </location>
</feature>
<dbReference type="PROSITE" id="PS50893">
    <property type="entry name" value="ABC_TRANSPORTER_2"/>
    <property type="match status" value="1"/>
</dbReference>
<feature type="transmembrane region" description="Helical" evidence="7">
    <location>
        <begin position="27"/>
        <end position="47"/>
    </location>
</feature>
<dbReference type="EMBL" id="LCNO01000005">
    <property type="protein sequence ID" value="KKU58189.1"/>
    <property type="molecule type" value="Genomic_DNA"/>
</dbReference>
<dbReference type="PANTHER" id="PTHR43394">
    <property type="entry name" value="ATP-DEPENDENT PERMEASE MDL1, MITOCHONDRIAL"/>
    <property type="match status" value="1"/>
</dbReference>
<evidence type="ECO:0000313" key="9">
    <source>
        <dbReference type="EMBL" id="KKU58189.1"/>
    </source>
</evidence>
<evidence type="ECO:0000259" key="8">
    <source>
        <dbReference type="PROSITE" id="PS50893"/>
    </source>
</evidence>
<evidence type="ECO:0000256" key="1">
    <source>
        <dbReference type="ARBA" id="ARBA00004651"/>
    </source>
</evidence>
<comment type="caution">
    <text evidence="9">The sequence shown here is derived from an EMBL/GenBank/DDBJ whole genome shotgun (WGS) entry which is preliminary data.</text>
</comment>
<evidence type="ECO:0000256" key="2">
    <source>
        <dbReference type="ARBA" id="ARBA00022692"/>
    </source>
</evidence>
<keyword evidence="2 7" id="KW-0812">Transmembrane</keyword>
<proteinExistence type="predicted"/>
<dbReference type="Pfam" id="PF00005">
    <property type="entry name" value="ABC_tran"/>
    <property type="match status" value="1"/>
</dbReference>
<dbReference type="InterPro" id="IPR027417">
    <property type="entry name" value="P-loop_NTPase"/>
</dbReference>
<dbReference type="GO" id="GO:0016887">
    <property type="term" value="F:ATP hydrolysis activity"/>
    <property type="evidence" value="ECO:0007669"/>
    <property type="project" value="InterPro"/>
</dbReference>
<dbReference type="GO" id="GO:0015421">
    <property type="term" value="F:ABC-type oligopeptide transporter activity"/>
    <property type="evidence" value="ECO:0007669"/>
    <property type="project" value="TreeGrafter"/>
</dbReference>
<dbReference type="InterPro" id="IPR036640">
    <property type="entry name" value="ABC1_TM_sf"/>
</dbReference>
<feature type="transmembrane region" description="Helical" evidence="7">
    <location>
        <begin position="266"/>
        <end position="285"/>
    </location>
</feature>
<evidence type="ECO:0000256" key="3">
    <source>
        <dbReference type="ARBA" id="ARBA00022741"/>
    </source>
</evidence>
<protein>
    <submittedName>
        <fullName evidence="9">ABC transporter related protein</fullName>
    </submittedName>
</protein>
<feature type="domain" description="ABC transporter" evidence="8">
    <location>
        <begin position="352"/>
        <end position="592"/>
    </location>
</feature>
<dbReference type="InterPro" id="IPR039421">
    <property type="entry name" value="Type_1_exporter"/>
</dbReference>
<dbReference type="PANTHER" id="PTHR43394:SF1">
    <property type="entry name" value="ATP-BINDING CASSETTE SUB-FAMILY B MEMBER 10, MITOCHONDRIAL"/>
    <property type="match status" value="1"/>
</dbReference>
<accession>A0A0G1RLK4</accession>
<keyword evidence="5 7" id="KW-1133">Transmembrane helix</keyword>
<keyword evidence="6 7" id="KW-0472">Membrane</keyword>
<name>A0A0G1RLK4_9BACT</name>
<reference evidence="9 10" key="1">
    <citation type="journal article" date="2015" name="Nature">
        <title>rRNA introns, odd ribosomes, and small enigmatic genomes across a large radiation of phyla.</title>
        <authorList>
            <person name="Brown C.T."/>
            <person name="Hug L.A."/>
            <person name="Thomas B.C."/>
            <person name="Sharon I."/>
            <person name="Castelle C.J."/>
            <person name="Singh A."/>
            <person name="Wilkins M.J."/>
            <person name="Williams K.H."/>
            <person name="Banfield J.F."/>
        </authorList>
    </citation>
    <scope>NUCLEOTIDE SEQUENCE [LARGE SCALE GENOMIC DNA]</scope>
</reference>
<evidence type="ECO:0000256" key="6">
    <source>
        <dbReference type="ARBA" id="ARBA00023136"/>
    </source>
</evidence>